<dbReference type="InterPro" id="IPR023271">
    <property type="entry name" value="Aquaporin-like"/>
</dbReference>
<evidence type="ECO:0000256" key="5">
    <source>
        <dbReference type="ARBA" id="ARBA00022692"/>
    </source>
</evidence>
<protein>
    <recommendedName>
        <fullName evidence="13">MIP family channel protein</fullName>
    </recommendedName>
</protein>
<dbReference type="PANTHER" id="PTHR19139">
    <property type="entry name" value="AQUAPORIN TRANSPORTER"/>
    <property type="match status" value="1"/>
</dbReference>
<dbReference type="Pfam" id="PF00230">
    <property type="entry name" value="MIP"/>
    <property type="match status" value="1"/>
</dbReference>
<reference evidence="12" key="1">
    <citation type="journal article" date="2019" name="Int. J. Syst. Evol. Microbiol.">
        <title>The Global Catalogue of Microorganisms (GCM) 10K type strain sequencing project: providing services to taxonomists for standard genome sequencing and annotation.</title>
        <authorList>
            <consortium name="The Broad Institute Genomics Platform"/>
            <consortium name="The Broad Institute Genome Sequencing Center for Infectious Disease"/>
            <person name="Wu L."/>
            <person name="Ma J."/>
        </authorList>
    </citation>
    <scope>NUCLEOTIDE SEQUENCE [LARGE SCALE GENOMIC DNA]</scope>
    <source>
        <strain evidence="12">JCM 13008</strain>
    </source>
</reference>
<evidence type="ECO:0000256" key="6">
    <source>
        <dbReference type="ARBA" id="ARBA00022989"/>
    </source>
</evidence>
<feature type="transmembrane region" description="Helical" evidence="10">
    <location>
        <begin position="210"/>
        <end position="231"/>
    </location>
</feature>
<comment type="similarity">
    <text evidence="2 8">Belongs to the MIP/aquaporin (TC 1.A.8) family.</text>
</comment>
<dbReference type="InterPro" id="IPR022357">
    <property type="entry name" value="MIP_CS"/>
</dbReference>
<evidence type="ECO:0000256" key="1">
    <source>
        <dbReference type="ARBA" id="ARBA00004651"/>
    </source>
</evidence>
<feature type="transmembrane region" description="Helical" evidence="10">
    <location>
        <begin position="85"/>
        <end position="107"/>
    </location>
</feature>
<feature type="region of interest" description="Disordered" evidence="9">
    <location>
        <begin position="251"/>
        <end position="356"/>
    </location>
</feature>
<keyword evidence="6 10" id="KW-1133">Transmembrane helix</keyword>
<dbReference type="EMBL" id="BAAALG010000017">
    <property type="protein sequence ID" value="GAA1114479.1"/>
    <property type="molecule type" value="Genomic_DNA"/>
</dbReference>
<keyword evidence="5 8" id="KW-0812">Transmembrane</keyword>
<name>A0ABP4EQI5_9ACTN</name>
<evidence type="ECO:0000313" key="11">
    <source>
        <dbReference type="EMBL" id="GAA1114479.1"/>
    </source>
</evidence>
<keyword evidence="7 10" id="KW-0472">Membrane</keyword>
<proteinExistence type="inferred from homology"/>
<evidence type="ECO:0000256" key="10">
    <source>
        <dbReference type="SAM" id="Phobius"/>
    </source>
</evidence>
<evidence type="ECO:0000256" key="8">
    <source>
        <dbReference type="RuleBase" id="RU000477"/>
    </source>
</evidence>
<accession>A0ABP4EQI5</accession>
<evidence type="ECO:0000256" key="2">
    <source>
        <dbReference type="ARBA" id="ARBA00006175"/>
    </source>
</evidence>
<evidence type="ECO:0000256" key="9">
    <source>
        <dbReference type="SAM" id="MobiDB-lite"/>
    </source>
</evidence>
<dbReference type="SUPFAM" id="SSF81338">
    <property type="entry name" value="Aquaporin-like"/>
    <property type="match status" value="1"/>
</dbReference>
<dbReference type="NCBIfam" id="TIGR00861">
    <property type="entry name" value="MIP"/>
    <property type="match status" value="1"/>
</dbReference>
<feature type="transmembrane region" description="Helical" evidence="10">
    <location>
        <begin position="167"/>
        <end position="190"/>
    </location>
</feature>
<feature type="compositionally biased region" description="Low complexity" evidence="9">
    <location>
        <begin position="327"/>
        <end position="345"/>
    </location>
</feature>
<keyword evidence="4" id="KW-1003">Cell membrane</keyword>
<dbReference type="Gene3D" id="1.20.1080.10">
    <property type="entry name" value="Glycerol uptake facilitator protein"/>
    <property type="match status" value="1"/>
</dbReference>
<sequence>MTAESLDPPALPRKLAAEVLGTFVLVFFGCGAAIASGADITTTSLAFGISVLVMAFAVGHISGGHFNPAVSVGAGVAGRIAWIDVAFYIVAQLVGAILAGLVLFTIWKGTEGFDADGGMATNGWGDQSAHDISLWAALLIEVIGTAVFLWVILAATDKRNKAIASSAPFAIGLALTGLHMVMIPLTGTSVNPARSIGVAIFGGSDAITQVWAFIVAPLVGAAIAGISYAFIFGRDGMEVVGGGLTFGGGNTAQGGGQWGGQQPVWDPNTGQWVQPQQQGAPQQWAQPAHEQQQWSQPPAEQQWAPAPPAQEQQWAQPQAPQTPPAPEQQWAPPTPEQQQWAPPAEGTQIRPNDPPQ</sequence>
<dbReference type="CDD" id="cd00333">
    <property type="entry name" value="MIP"/>
    <property type="match status" value="1"/>
</dbReference>
<comment type="subcellular location">
    <subcellularLocation>
        <location evidence="1">Cell membrane</location>
        <topology evidence="1">Multi-pass membrane protein</topology>
    </subcellularLocation>
</comment>
<evidence type="ECO:0000256" key="4">
    <source>
        <dbReference type="ARBA" id="ARBA00022475"/>
    </source>
</evidence>
<evidence type="ECO:0008006" key="13">
    <source>
        <dbReference type="Google" id="ProtNLM"/>
    </source>
</evidence>
<feature type="transmembrane region" description="Helical" evidence="10">
    <location>
        <begin position="44"/>
        <end position="64"/>
    </location>
</feature>
<gene>
    <name evidence="11" type="ORF">GCM10009668_41250</name>
</gene>
<dbReference type="PANTHER" id="PTHR19139:SF199">
    <property type="entry name" value="MIP17260P"/>
    <property type="match status" value="1"/>
</dbReference>
<comment type="caution">
    <text evidence="11">The sequence shown here is derived from an EMBL/GenBank/DDBJ whole genome shotgun (WGS) entry which is preliminary data.</text>
</comment>
<dbReference type="Proteomes" id="UP001501581">
    <property type="component" value="Unassembled WGS sequence"/>
</dbReference>
<dbReference type="InterPro" id="IPR034294">
    <property type="entry name" value="Aquaporin_transptr"/>
</dbReference>
<feature type="transmembrane region" description="Helical" evidence="10">
    <location>
        <begin position="15"/>
        <end position="38"/>
    </location>
</feature>
<dbReference type="InterPro" id="IPR000425">
    <property type="entry name" value="MIP"/>
</dbReference>
<keyword evidence="12" id="KW-1185">Reference proteome</keyword>
<evidence type="ECO:0000313" key="12">
    <source>
        <dbReference type="Proteomes" id="UP001501581"/>
    </source>
</evidence>
<feature type="transmembrane region" description="Helical" evidence="10">
    <location>
        <begin position="132"/>
        <end position="155"/>
    </location>
</feature>
<dbReference type="PROSITE" id="PS00221">
    <property type="entry name" value="MIP"/>
    <property type="match status" value="1"/>
</dbReference>
<dbReference type="RefSeq" id="WP_343996814.1">
    <property type="nucleotide sequence ID" value="NZ_BAAALG010000017.1"/>
</dbReference>
<evidence type="ECO:0000256" key="7">
    <source>
        <dbReference type="ARBA" id="ARBA00023136"/>
    </source>
</evidence>
<keyword evidence="3 8" id="KW-0813">Transport</keyword>
<dbReference type="PRINTS" id="PR00783">
    <property type="entry name" value="MINTRINSICP"/>
</dbReference>
<evidence type="ECO:0000256" key="3">
    <source>
        <dbReference type="ARBA" id="ARBA00022448"/>
    </source>
</evidence>
<organism evidence="11 12">
    <name type="scientific">Nocardioides dubius</name>
    <dbReference type="NCBI Taxonomy" id="317019"/>
    <lineage>
        <taxon>Bacteria</taxon>
        <taxon>Bacillati</taxon>
        <taxon>Actinomycetota</taxon>
        <taxon>Actinomycetes</taxon>
        <taxon>Propionibacteriales</taxon>
        <taxon>Nocardioidaceae</taxon>
        <taxon>Nocardioides</taxon>
    </lineage>
</organism>
<feature type="compositionally biased region" description="Low complexity" evidence="9">
    <location>
        <begin position="270"/>
        <end position="319"/>
    </location>
</feature>